<gene>
    <name evidence="11 14" type="primary">atpB</name>
    <name evidence="14" type="ORF">EHT25_17525</name>
</gene>
<dbReference type="PRINTS" id="PR00123">
    <property type="entry name" value="ATPASEA"/>
</dbReference>
<evidence type="ECO:0000256" key="5">
    <source>
        <dbReference type="ARBA" id="ARBA00022692"/>
    </source>
</evidence>
<dbReference type="AlphaFoldDB" id="A0A3P1BML9"/>
<accession>A0A3P1BML9</accession>
<keyword evidence="13" id="KW-0732">Signal</keyword>
<dbReference type="Pfam" id="PF00119">
    <property type="entry name" value="ATP-synt_A"/>
    <property type="match status" value="1"/>
</dbReference>
<protein>
    <recommendedName>
        <fullName evidence="11 12">ATP synthase subunit a</fullName>
    </recommendedName>
    <alternativeName>
        <fullName evidence="11">ATP synthase F0 sector subunit a</fullName>
    </alternativeName>
    <alternativeName>
        <fullName evidence="11">F-ATPase subunit 6</fullName>
    </alternativeName>
</protein>
<dbReference type="EMBL" id="RQJO01000009">
    <property type="protein sequence ID" value="RRB02278.1"/>
    <property type="molecule type" value="Genomic_DNA"/>
</dbReference>
<dbReference type="InterPro" id="IPR000568">
    <property type="entry name" value="ATP_synth_F0_asu"/>
</dbReference>
<feature type="transmembrane region" description="Helical" evidence="11">
    <location>
        <begin position="275"/>
        <end position="296"/>
    </location>
</feature>
<evidence type="ECO:0000256" key="6">
    <source>
        <dbReference type="ARBA" id="ARBA00022781"/>
    </source>
</evidence>
<feature type="transmembrane region" description="Helical" evidence="11">
    <location>
        <begin position="186"/>
        <end position="206"/>
    </location>
</feature>
<feature type="chain" id="PRO_5017930370" description="ATP synthase subunit a" evidence="13">
    <location>
        <begin position="28"/>
        <end position="364"/>
    </location>
</feature>
<keyword evidence="7 11" id="KW-1133">Transmembrane helix</keyword>
<evidence type="ECO:0000256" key="13">
    <source>
        <dbReference type="SAM" id="SignalP"/>
    </source>
</evidence>
<reference evidence="14 15" key="1">
    <citation type="submission" date="2018-11" db="EMBL/GenBank/DDBJ databases">
        <authorList>
            <person name="Zhou Z."/>
            <person name="Wang G."/>
        </authorList>
    </citation>
    <scope>NUCLEOTIDE SEQUENCE [LARGE SCALE GENOMIC DNA]</scope>
    <source>
        <strain evidence="14 15">KCTC52004</strain>
    </source>
</reference>
<keyword evidence="4 11" id="KW-0138">CF(0)</keyword>
<comment type="subcellular location">
    <subcellularLocation>
        <location evidence="11 12">Cell membrane</location>
        <topology evidence="11 12">Multi-pass membrane protein</topology>
    </subcellularLocation>
    <subcellularLocation>
        <location evidence="1">Membrane</location>
        <topology evidence="1">Multi-pass membrane protein</topology>
    </subcellularLocation>
</comment>
<evidence type="ECO:0000256" key="8">
    <source>
        <dbReference type="ARBA" id="ARBA00023065"/>
    </source>
</evidence>
<evidence type="ECO:0000313" key="14">
    <source>
        <dbReference type="EMBL" id="RRB02278.1"/>
    </source>
</evidence>
<evidence type="ECO:0000256" key="11">
    <source>
        <dbReference type="HAMAP-Rule" id="MF_01393"/>
    </source>
</evidence>
<dbReference type="OrthoDB" id="9809130at2"/>
<evidence type="ECO:0000256" key="3">
    <source>
        <dbReference type="ARBA" id="ARBA00022448"/>
    </source>
</evidence>
<dbReference type="InterPro" id="IPR035908">
    <property type="entry name" value="F0_ATP_A_sf"/>
</dbReference>
<dbReference type="SUPFAM" id="SSF81336">
    <property type="entry name" value="F1F0 ATP synthase subunit A"/>
    <property type="match status" value="1"/>
</dbReference>
<evidence type="ECO:0000256" key="9">
    <source>
        <dbReference type="ARBA" id="ARBA00023136"/>
    </source>
</evidence>
<dbReference type="NCBIfam" id="TIGR01131">
    <property type="entry name" value="ATP_synt_6_or_A"/>
    <property type="match status" value="1"/>
</dbReference>
<dbReference type="Proteomes" id="UP000271925">
    <property type="component" value="Unassembled WGS sequence"/>
</dbReference>
<keyword evidence="8 11" id="KW-0406">Ion transport</keyword>
<dbReference type="GO" id="GO:0005886">
    <property type="term" value="C:plasma membrane"/>
    <property type="evidence" value="ECO:0007669"/>
    <property type="project" value="UniProtKB-SubCell"/>
</dbReference>
<keyword evidence="14" id="KW-0378">Hydrolase</keyword>
<keyword evidence="5 11" id="KW-0812">Transmembrane</keyword>
<evidence type="ECO:0000256" key="1">
    <source>
        <dbReference type="ARBA" id="ARBA00004141"/>
    </source>
</evidence>
<dbReference type="HAMAP" id="MF_01393">
    <property type="entry name" value="ATP_synth_a_bact"/>
    <property type="match status" value="1"/>
</dbReference>
<keyword evidence="6 11" id="KW-0375">Hydrogen ion transport</keyword>
<keyword evidence="3 11" id="KW-0813">Transport</keyword>
<comment type="function">
    <text evidence="11 12">Key component of the proton channel; it plays a direct role in the translocation of protons across the membrane.</text>
</comment>
<dbReference type="GO" id="GO:0046933">
    <property type="term" value="F:proton-transporting ATP synthase activity, rotational mechanism"/>
    <property type="evidence" value="ECO:0007669"/>
    <property type="project" value="UniProtKB-UniRule"/>
</dbReference>
<dbReference type="RefSeq" id="WP_124876442.1">
    <property type="nucleotide sequence ID" value="NZ_RQJO01000009.1"/>
</dbReference>
<feature type="transmembrane region" description="Helical" evidence="11">
    <location>
        <begin position="212"/>
        <end position="234"/>
    </location>
</feature>
<dbReference type="CDD" id="cd00310">
    <property type="entry name" value="ATP-synt_Fo_a_6"/>
    <property type="match status" value="1"/>
</dbReference>
<keyword evidence="11" id="KW-1003">Cell membrane</keyword>
<name>A0A3P1BML9_9BACT</name>
<feature type="signal peptide" evidence="13">
    <location>
        <begin position="1"/>
        <end position="27"/>
    </location>
</feature>
<organism evidence="14 15">
    <name type="scientific">Larkinella rosea</name>
    <dbReference type="NCBI Taxonomy" id="2025312"/>
    <lineage>
        <taxon>Bacteria</taxon>
        <taxon>Pseudomonadati</taxon>
        <taxon>Bacteroidota</taxon>
        <taxon>Cytophagia</taxon>
        <taxon>Cytophagales</taxon>
        <taxon>Spirosomataceae</taxon>
        <taxon>Larkinella</taxon>
    </lineage>
</organism>
<evidence type="ECO:0000256" key="10">
    <source>
        <dbReference type="ARBA" id="ARBA00023310"/>
    </source>
</evidence>
<dbReference type="PANTHER" id="PTHR11410:SF0">
    <property type="entry name" value="ATP SYNTHASE SUBUNIT A"/>
    <property type="match status" value="1"/>
</dbReference>
<evidence type="ECO:0000313" key="15">
    <source>
        <dbReference type="Proteomes" id="UP000271925"/>
    </source>
</evidence>
<proteinExistence type="inferred from homology"/>
<feature type="transmembrane region" description="Helical" evidence="11">
    <location>
        <begin position="308"/>
        <end position="337"/>
    </location>
</feature>
<comment type="caution">
    <text evidence="14">The sequence shown here is derived from an EMBL/GenBank/DDBJ whole genome shotgun (WGS) entry which is preliminary data.</text>
</comment>
<keyword evidence="10 11" id="KW-0066">ATP synthesis</keyword>
<dbReference type="InterPro" id="IPR045083">
    <property type="entry name" value="ATP_synth_F0_asu_bact/mt"/>
</dbReference>
<evidence type="ECO:0000256" key="12">
    <source>
        <dbReference type="RuleBase" id="RU000483"/>
    </source>
</evidence>
<evidence type="ECO:0000256" key="7">
    <source>
        <dbReference type="ARBA" id="ARBA00022989"/>
    </source>
</evidence>
<evidence type="ECO:0000256" key="4">
    <source>
        <dbReference type="ARBA" id="ARBA00022547"/>
    </source>
</evidence>
<keyword evidence="9 11" id="KW-0472">Membrane</keyword>
<dbReference type="GO" id="GO:0016787">
    <property type="term" value="F:hydrolase activity"/>
    <property type="evidence" value="ECO:0007669"/>
    <property type="project" value="UniProtKB-KW"/>
</dbReference>
<keyword evidence="15" id="KW-1185">Reference proteome</keyword>
<evidence type="ECO:0000256" key="2">
    <source>
        <dbReference type="ARBA" id="ARBA00006810"/>
    </source>
</evidence>
<dbReference type="PANTHER" id="PTHR11410">
    <property type="entry name" value="ATP SYNTHASE SUBUNIT A"/>
    <property type="match status" value="1"/>
</dbReference>
<comment type="similarity">
    <text evidence="2 11 12">Belongs to the ATPase A chain family.</text>
</comment>
<feature type="transmembrane region" description="Helical" evidence="11">
    <location>
        <begin position="127"/>
        <end position="144"/>
    </location>
</feature>
<dbReference type="Gene3D" id="1.20.120.220">
    <property type="entry name" value="ATP synthase, F0 complex, subunit A"/>
    <property type="match status" value="1"/>
</dbReference>
<sequence>MFRLLIRKAFLSIVLSLSTLVAVNAQHEDHHDHEAAEGKKKFNVGDMIMHHIKDDHGWEFAHGLTLPLPVILYTEERGLDVFSSSHFAHEANYEGYVKEHNKIYRAGADGKPDKTIKVLDFSITKNVASLLLSAVLLIVVFFSVQKGYEKNRGKAPKGLQSFLEPVILFVRDEIAKPNIGPKYIKYLPFLLTLFFFILFNNLLGLVPGGANLTGNIAITMTLAVITFLIVNLSGNKHYWAHLFKPTGVPVALLPIMIPVEIVGVFMKPFSLMVRLFANITAGHIIILSLLGLIFIANDLGGTGMGWGVSPLIVAFSLFMNLIELLVAFLQAFIFTLLASMYIGSAIEDHHEADHGIGYEGPEAH</sequence>
<dbReference type="GO" id="GO:0045259">
    <property type="term" value="C:proton-transporting ATP synthase complex"/>
    <property type="evidence" value="ECO:0007669"/>
    <property type="project" value="UniProtKB-KW"/>
</dbReference>